<reference evidence="1" key="1">
    <citation type="submission" date="2020-09" db="EMBL/GenBank/DDBJ databases">
        <title>Genome-Enabled Discovery of Anthraquinone Biosynthesis in Senna tora.</title>
        <authorList>
            <person name="Kang S.-H."/>
            <person name="Pandey R.P."/>
            <person name="Lee C.-M."/>
            <person name="Sim J.-S."/>
            <person name="Jeong J.-T."/>
            <person name="Choi B.-S."/>
            <person name="Jung M."/>
            <person name="Ginzburg D."/>
            <person name="Zhao K."/>
            <person name="Won S.Y."/>
            <person name="Oh T.-J."/>
            <person name="Yu Y."/>
            <person name="Kim N.-H."/>
            <person name="Lee O.R."/>
            <person name="Lee T.-H."/>
            <person name="Bashyal P."/>
            <person name="Kim T.-S."/>
            <person name="Lee W.-H."/>
            <person name="Kawkins C."/>
            <person name="Kim C.-K."/>
            <person name="Kim J.S."/>
            <person name="Ahn B.O."/>
            <person name="Rhee S.Y."/>
            <person name="Sohng J.K."/>
        </authorList>
    </citation>
    <scope>NUCLEOTIDE SEQUENCE</scope>
    <source>
        <tissue evidence="1">Leaf</tissue>
    </source>
</reference>
<keyword evidence="2" id="KW-1185">Reference proteome</keyword>
<evidence type="ECO:0000313" key="2">
    <source>
        <dbReference type="Proteomes" id="UP000634136"/>
    </source>
</evidence>
<proteinExistence type="predicted"/>
<gene>
    <name evidence="1" type="ORF">G2W53_000710</name>
</gene>
<protein>
    <submittedName>
        <fullName evidence="1">Uncharacterized protein</fullName>
    </submittedName>
</protein>
<dbReference type="EMBL" id="JAAIUW010000001">
    <property type="protein sequence ID" value="KAF7843805.1"/>
    <property type="molecule type" value="Genomic_DNA"/>
</dbReference>
<dbReference type="AlphaFoldDB" id="A0A834XE84"/>
<evidence type="ECO:0000313" key="1">
    <source>
        <dbReference type="EMBL" id="KAF7843805.1"/>
    </source>
</evidence>
<sequence>MVLDRWNSSWKEDLNFFIIGDSCFLRPMCRNFQVKVEANSRETAGLKKSPLYKEHDNLKKEKKKLIDQIEQLKETRDHGKPGFKLSEESSRQGKLGLLMDIDRWGLKQKQKKKQGKKLSDDLLDKKMSLKRERERVYECGELVEIGI</sequence>
<name>A0A834XE84_9FABA</name>
<organism evidence="1 2">
    <name type="scientific">Senna tora</name>
    <dbReference type="NCBI Taxonomy" id="362788"/>
    <lineage>
        <taxon>Eukaryota</taxon>
        <taxon>Viridiplantae</taxon>
        <taxon>Streptophyta</taxon>
        <taxon>Embryophyta</taxon>
        <taxon>Tracheophyta</taxon>
        <taxon>Spermatophyta</taxon>
        <taxon>Magnoliopsida</taxon>
        <taxon>eudicotyledons</taxon>
        <taxon>Gunneridae</taxon>
        <taxon>Pentapetalae</taxon>
        <taxon>rosids</taxon>
        <taxon>fabids</taxon>
        <taxon>Fabales</taxon>
        <taxon>Fabaceae</taxon>
        <taxon>Caesalpinioideae</taxon>
        <taxon>Cassia clade</taxon>
        <taxon>Senna</taxon>
    </lineage>
</organism>
<dbReference type="Proteomes" id="UP000634136">
    <property type="component" value="Unassembled WGS sequence"/>
</dbReference>
<comment type="caution">
    <text evidence="1">The sequence shown here is derived from an EMBL/GenBank/DDBJ whole genome shotgun (WGS) entry which is preliminary data.</text>
</comment>
<accession>A0A834XE84</accession>